<comment type="caution">
    <text evidence="2">The sequence shown here is derived from an EMBL/GenBank/DDBJ whole genome shotgun (WGS) entry which is preliminary data.</text>
</comment>
<dbReference type="Proteomes" id="UP000607653">
    <property type="component" value="Unassembled WGS sequence"/>
</dbReference>
<accession>A0A822XYN1</accession>
<organism evidence="2 3">
    <name type="scientific">Nelumbo nucifera</name>
    <name type="common">Sacred lotus</name>
    <dbReference type="NCBI Taxonomy" id="4432"/>
    <lineage>
        <taxon>Eukaryota</taxon>
        <taxon>Viridiplantae</taxon>
        <taxon>Streptophyta</taxon>
        <taxon>Embryophyta</taxon>
        <taxon>Tracheophyta</taxon>
        <taxon>Spermatophyta</taxon>
        <taxon>Magnoliopsida</taxon>
        <taxon>Proteales</taxon>
        <taxon>Nelumbonaceae</taxon>
        <taxon>Nelumbo</taxon>
    </lineage>
</organism>
<reference evidence="2 3" key="1">
    <citation type="journal article" date="2020" name="Mol. Biol. Evol.">
        <title>Distinct Expression and Methylation Patterns for Genes with Different Fates following a Single Whole-Genome Duplication in Flowering Plants.</title>
        <authorList>
            <person name="Shi T."/>
            <person name="Rahmani R.S."/>
            <person name="Gugger P.F."/>
            <person name="Wang M."/>
            <person name="Li H."/>
            <person name="Zhang Y."/>
            <person name="Li Z."/>
            <person name="Wang Q."/>
            <person name="Van de Peer Y."/>
            <person name="Marchal K."/>
            <person name="Chen J."/>
        </authorList>
    </citation>
    <scope>NUCLEOTIDE SEQUENCE [LARGE SCALE GENOMIC DNA]</scope>
    <source>
        <tissue evidence="2">Leaf</tissue>
    </source>
</reference>
<name>A0A822XYN1_NELNU</name>
<proteinExistence type="predicted"/>
<evidence type="ECO:0000313" key="3">
    <source>
        <dbReference type="Proteomes" id="UP000607653"/>
    </source>
</evidence>
<gene>
    <name evidence="2" type="ORF">HUJ06_025765</name>
</gene>
<protein>
    <submittedName>
        <fullName evidence="2">Uncharacterized protein</fullName>
    </submittedName>
</protein>
<feature type="compositionally biased region" description="Basic and acidic residues" evidence="1">
    <location>
        <begin position="51"/>
        <end position="76"/>
    </location>
</feature>
<feature type="region of interest" description="Disordered" evidence="1">
    <location>
        <begin position="30"/>
        <end position="88"/>
    </location>
</feature>
<dbReference type="EMBL" id="DUZY01000001">
    <property type="protein sequence ID" value="DAD24301.1"/>
    <property type="molecule type" value="Genomic_DNA"/>
</dbReference>
<evidence type="ECO:0000313" key="2">
    <source>
        <dbReference type="EMBL" id="DAD24301.1"/>
    </source>
</evidence>
<sequence length="112" mass="12427">MGSYIWMSLSSKGMGSNTWLLPWLRQKKKKVETKKDGSSKIRAPRVGHNRGGGEHSTSHNDDRVKTVEHEDSKIMEGKVSPAKAKPKVNKGKAKVRGTCFICDIAYFVGVLI</sequence>
<keyword evidence="3" id="KW-1185">Reference proteome</keyword>
<dbReference type="AlphaFoldDB" id="A0A822XYN1"/>
<evidence type="ECO:0000256" key="1">
    <source>
        <dbReference type="SAM" id="MobiDB-lite"/>
    </source>
</evidence>